<sequence length="302" mass="33769">MEPILHIQGDAHSSLTPLIFIHAVSGLAWPYMALGNLSNTSDPARSRPVYGISSPVYSVSRYTLPSSLEEIAKEYVERLQSELQPHGPYLLGGWSMGGMIAVKMAEILQAKKETVQQVILLDSINPEKYPAFVNEEEHRIIADGLFTNVCQAMGMADLADDSDDEDNRSDASDASDDGSTMSDEEEEDDNLHRLFSTMRRHIHASTLSISSTEPGKLLPPNSVCHTSVTLVKCTQLSETVPALFSARQRCIRRCALHPTLQWRPQNFDRFRTLLIDARHDSLFDEEHVEEVTSMLRQILESC</sequence>
<dbReference type="Proteomes" id="UP000253845">
    <property type="component" value="Unassembled WGS sequence"/>
</dbReference>
<feature type="domain" description="Thioesterase" evidence="2">
    <location>
        <begin position="17"/>
        <end position="128"/>
    </location>
</feature>
<dbReference type="Gene3D" id="3.40.50.1820">
    <property type="entry name" value="alpha/beta hydrolase"/>
    <property type="match status" value="1"/>
</dbReference>
<evidence type="ECO:0000256" key="1">
    <source>
        <dbReference type="SAM" id="MobiDB-lite"/>
    </source>
</evidence>
<dbReference type="InterPro" id="IPR001031">
    <property type="entry name" value="Thioesterase"/>
</dbReference>
<dbReference type="Pfam" id="PF00975">
    <property type="entry name" value="Thioesterase"/>
    <property type="match status" value="1"/>
</dbReference>
<name>A0A370BJX5_ASPNG</name>
<organism evidence="3 4">
    <name type="scientific">Aspergillus niger ATCC 13496</name>
    <dbReference type="NCBI Taxonomy" id="1353008"/>
    <lineage>
        <taxon>Eukaryota</taxon>
        <taxon>Fungi</taxon>
        <taxon>Dikarya</taxon>
        <taxon>Ascomycota</taxon>
        <taxon>Pezizomycotina</taxon>
        <taxon>Eurotiomycetes</taxon>
        <taxon>Eurotiomycetidae</taxon>
        <taxon>Eurotiales</taxon>
        <taxon>Aspergillaceae</taxon>
        <taxon>Aspergillus</taxon>
        <taxon>Aspergillus subgen. Circumdati</taxon>
    </lineage>
</organism>
<dbReference type="EMBL" id="KZ851944">
    <property type="protein sequence ID" value="RDH15894.1"/>
    <property type="molecule type" value="Genomic_DNA"/>
</dbReference>
<evidence type="ECO:0000313" key="3">
    <source>
        <dbReference type="EMBL" id="RDH15894.1"/>
    </source>
</evidence>
<dbReference type="SUPFAM" id="SSF53474">
    <property type="entry name" value="alpha/beta-Hydrolases"/>
    <property type="match status" value="1"/>
</dbReference>
<dbReference type="AlphaFoldDB" id="A0A370BJX5"/>
<evidence type="ECO:0000259" key="2">
    <source>
        <dbReference type="Pfam" id="PF00975"/>
    </source>
</evidence>
<proteinExistence type="predicted"/>
<keyword evidence="3" id="KW-0378">Hydrolase</keyword>
<accession>A0A370BJX5</accession>
<feature type="compositionally biased region" description="Acidic residues" evidence="1">
    <location>
        <begin position="158"/>
        <end position="167"/>
    </location>
</feature>
<dbReference type="GO" id="GO:0016787">
    <property type="term" value="F:hydrolase activity"/>
    <property type="evidence" value="ECO:0007669"/>
    <property type="project" value="UniProtKB-KW"/>
</dbReference>
<reference evidence="3 4" key="1">
    <citation type="submission" date="2018-07" db="EMBL/GenBank/DDBJ databases">
        <title>Section-level genome sequencing of Aspergillus section Nigri to investigate inter- and intra-species variation.</title>
        <authorList>
            <consortium name="DOE Joint Genome Institute"/>
            <person name="Vesth T.C."/>
            <person name="Nybo J.L."/>
            <person name="Theobald S."/>
            <person name="Frisvad J.C."/>
            <person name="Larsen T.O."/>
            <person name="Nielsen K.F."/>
            <person name="Hoof J.B."/>
            <person name="Brandl J."/>
            <person name="Salamov A."/>
            <person name="Riley R."/>
            <person name="Gladden J.M."/>
            <person name="Phatale P."/>
            <person name="Nielsen M.T."/>
            <person name="Lyhne E.K."/>
            <person name="Kogle M.E."/>
            <person name="Strasser K."/>
            <person name="McDonnell E."/>
            <person name="Barry K."/>
            <person name="Clum A."/>
            <person name="Chen C."/>
            <person name="Nolan M."/>
            <person name="Sandor L."/>
            <person name="Kuo A."/>
            <person name="Lipzen A."/>
            <person name="Hainaut M."/>
            <person name="Drula E."/>
            <person name="Tsang A."/>
            <person name="Magnuson J.K."/>
            <person name="Henrissat B."/>
            <person name="Wiebenga A."/>
            <person name="Simmons B.A."/>
            <person name="Makela M.R."/>
            <person name="De vries R.P."/>
            <person name="Grigoriev I.V."/>
            <person name="Mortensen U.H."/>
            <person name="Baker S.E."/>
            <person name="Andersen M.R."/>
        </authorList>
    </citation>
    <scope>NUCLEOTIDE SEQUENCE [LARGE SCALE GENOMIC DNA]</scope>
    <source>
        <strain evidence="3 4">ATCC 13496</strain>
    </source>
</reference>
<evidence type="ECO:0000313" key="4">
    <source>
        <dbReference type="Proteomes" id="UP000253845"/>
    </source>
</evidence>
<protein>
    <submittedName>
        <fullName evidence="3">Alpha/beta-hydrolase</fullName>
    </submittedName>
</protein>
<gene>
    <name evidence="3" type="ORF">M747DRAFT_359637</name>
</gene>
<dbReference type="InterPro" id="IPR029058">
    <property type="entry name" value="AB_hydrolase_fold"/>
</dbReference>
<feature type="region of interest" description="Disordered" evidence="1">
    <location>
        <begin position="158"/>
        <end position="189"/>
    </location>
</feature>
<dbReference type="VEuPathDB" id="FungiDB:M747DRAFT_359637"/>